<comment type="subcellular location">
    <subcellularLocation>
        <location evidence="1">Cell inner membrane</location>
        <topology evidence="1">Lipid-anchor</topology>
    </subcellularLocation>
</comment>
<dbReference type="PROSITE" id="PS51257">
    <property type="entry name" value="PROKAR_LIPOPROTEIN"/>
    <property type="match status" value="1"/>
</dbReference>
<protein>
    <submittedName>
        <fullName evidence="8">RND transporter MFP subunit</fullName>
    </submittedName>
</protein>
<keyword evidence="3" id="KW-0175">Coiled coil</keyword>
<dbReference type="Gene3D" id="2.40.30.170">
    <property type="match status" value="1"/>
</dbReference>
<dbReference type="GO" id="GO:0005886">
    <property type="term" value="C:plasma membrane"/>
    <property type="evidence" value="ECO:0007669"/>
    <property type="project" value="TreeGrafter"/>
</dbReference>
<dbReference type="PANTHER" id="PTHR30158:SF26">
    <property type="entry name" value="RESISTANCE-NODULATION-CELL DIVISION (RND) MULTIDRUG EFFLUX MEMBRANE FUSION PROTEIN MEXE"/>
    <property type="match status" value="1"/>
</dbReference>
<dbReference type="SUPFAM" id="SSF111369">
    <property type="entry name" value="HlyD-like secretion proteins"/>
    <property type="match status" value="1"/>
</dbReference>
<evidence type="ECO:0000313" key="8">
    <source>
        <dbReference type="EMBL" id="KDN28752.1"/>
    </source>
</evidence>
<evidence type="ECO:0000259" key="6">
    <source>
        <dbReference type="Pfam" id="PF25944"/>
    </source>
</evidence>
<dbReference type="STRING" id="212667.VFDL14_00315"/>
<dbReference type="RefSeq" id="WP_032550963.1">
    <property type="nucleotide sequence ID" value="NZ_JFFR01000014.1"/>
</dbReference>
<accession>A0A066US97</accession>
<dbReference type="AlphaFoldDB" id="A0A066US97"/>
<dbReference type="OrthoDB" id="9800613at2"/>
<comment type="caution">
    <text evidence="8">The sequence shown here is derived from an EMBL/GenBank/DDBJ whole genome shotgun (WGS) entry which is preliminary data.</text>
</comment>
<dbReference type="InterPro" id="IPR058624">
    <property type="entry name" value="MdtA-like_HH"/>
</dbReference>
<name>A0A066US97_9VIBR</name>
<dbReference type="InterPro" id="IPR058626">
    <property type="entry name" value="MdtA-like_b-barrel"/>
</dbReference>
<dbReference type="InterPro" id="IPR058625">
    <property type="entry name" value="MdtA-like_BSH"/>
</dbReference>
<gene>
    <name evidence="8" type="ORF">VFDL14_00315</name>
</gene>
<evidence type="ECO:0000259" key="4">
    <source>
        <dbReference type="Pfam" id="PF25876"/>
    </source>
</evidence>
<dbReference type="GO" id="GO:0030313">
    <property type="term" value="C:cell envelope"/>
    <property type="evidence" value="ECO:0007669"/>
    <property type="project" value="UniProtKB-SubCell"/>
</dbReference>
<feature type="domain" description="Multidrug resistance protein MdtA-like C-terminal permuted SH3" evidence="7">
    <location>
        <begin position="305"/>
        <end position="364"/>
    </location>
</feature>
<proteinExistence type="inferred from homology"/>
<evidence type="ECO:0000256" key="2">
    <source>
        <dbReference type="ARBA" id="ARBA00009477"/>
    </source>
</evidence>
<dbReference type="NCBIfam" id="TIGR01730">
    <property type="entry name" value="RND_mfp"/>
    <property type="match status" value="1"/>
</dbReference>
<dbReference type="Gene3D" id="1.10.287.470">
    <property type="entry name" value="Helix hairpin bin"/>
    <property type="match status" value="1"/>
</dbReference>
<dbReference type="EMBL" id="JFFR01000014">
    <property type="protein sequence ID" value="KDN28752.1"/>
    <property type="molecule type" value="Genomic_DNA"/>
</dbReference>
<dbReference type="Pfam" id="PF25876">
    <property type="entry name" value="HH_MFP_RND"/>
    <property type="match status" value="1"/>
</dbReference>
<evidence type="ECO:0000256" key="3">
    <source>
        <dbReference type="SAM" id="Coils"/>
    </source>
</evidence>
<sequence length="408" mass="44823">MVGKHLRTPLLLISFAAPLVLSGCQDSRAEAPASAPPPPTVEVAQVLVEQVTELDQYTGRLESPQTVTVMPRVSGYVDRVHFREGHLVEAGDVLFSIDNRLFVAEVNRLKAELSSAQTSLNQAIKDYERAQRLSKTKAISQETVDARFADQQRSVASVSALKAALAKAELDLEFTLVRAPISGKVSFAEVTKGNYVTTGQTVLTSLVSTSKMYAYFDIDERSFLKYQELNNLISADGEIENVVQMSLANDTDFPHIGYIDFVDNAIDEATGTIQVRAVFDNADKKFLPGMFAKMRIAGSDSYQGVLIDNKAIGTDLNNKYVLVLGDDNIVQYRAISLGEGLNGLRIVLDGLKGDEKIVVNGLQRVRANMPVTPDEVAMADENTLVNIRQQQALRDQQRSELLTLQVKQ</sequence>
<reference evidence="8 9" key="1">
    <citation type="submission" date="2014-02" db="EMBL/GenBank/DDBJ databases">
        <title>Vibrio fortis Dalian14 Genome Sequencing.</title>
        <authorList>
            <person name="Wang Y."/>
            <person name="Song L."/>
            <person name="Liu G."/>
            <person name="Ding J."/>
        </authorList>
    </citation>
    <scope>NUCLEOTIDE SEQUENCE [LARGE SCALE GENOMIC DNA]</scope>
    <source>
        <strain evidence="8 9">Dalian14</strain>
    </source>
</reference>
<feature type="domain" description="Multidrug resistance protein MdtA-like alpha-helical hairpin" evidence="4">
    <location>
        <begin position="107"/>
        <end position="175"/>
    </location>
</feature>
<evidence type="ECO:0000259" key="5">
    <source>
        <dbReference type="Pfam" id="PF25917"/>
    </source>
</evidence>
<dbReference type="GO" id="GO:0046677">
    <property type="term" value="P:response to antibiotic"/>
    <property type="evidence" value="ECO:0007669"/>
    <property type="project" value="TreeGrafter"/>
</dbReference>
<feature type="domain" description="Multidrug resistance protein MdtA-like beta-barrel" evidence="6">
    <location>
        <begin position="238"/>
        <end position="297"/>
    </location>
</feature>
<evidence type="ECO:0000259" key="7">
    <source>
        <dbReference type="Pfam" id="PF25967"/>
    </source>
</evidence>
<keyword evidence="9" id="KW-1185">Reference proteome</keyword>
<dbReference type="Gene3D" id="2.40.50.100">
    <property type="match status" value="1"/>
</dbReference>
<dbReference type="PANTHER" id="PTHR30158">
    <property type="entry name" value="ACRA/E-RELATED COMPONENT OF DRUG EFFLUX TRANSPORTER"/>
    <property type="match status" value="1"/>
</dbReference>
<comment type="similarity">
    <text evidence="2">Belongs to the membrane fusion protein (MFP) (TC 8.A.1) family.</text>
</comment>
<evidence type="ECO:0000256" key="1">
    <source>
        <dbReference type="ARBA" id="ARBA00004519"/>
    </source>
</evidence>
<dbReference type="Pfam" id="PF25944">
    <property type="entry name" value="Beta-barrel_RND"/>
    <property type="match status" value="1"/>
</dbReference>
<dbReference type="Pfam" id="PF25917">
    <property type="entry name" value="BSH_RND"/>
    <property type="match status" value="1"/>
</dbReference>
<organism evidence="8 9">
    <name type="scientific">Vibrio fortis</name>
    <dbReference type="NCBI Taxonomy" id="212667"/>
    <lineage>
        <taxon>Bacteria</taxon>
        <taxon>Pseudomonadati</taxon>
        <taxon>Pseudomonadota</taxon>
        <taxon>Gammaproteobacteria</taxon>
        <taxon>Vibrionales</taxon>
        <taxon>Vibrionaceae</taxon>
        <taxon>Vibrio</taxon>
    </lineage>
</organism>
<dbReference type="GO" id="GO:0022857">
    <property type="term" value="F:transmembrane transporter activity"/>
    <property type="evidence" value="ECO:0007669"/>
    <property type="project" value="InterPro"/>
</dbReference>
<dbReference type="Proteomes" id="UP000027219">
    <property type="component" value="Unassembled WGS sequence"/>
</dbReference>
<feature type="coiled-coil region" evidence="3">
    <location>
        <begin position="106"/>
        <end position="133"/>
    </location>
</feature>
<feature type="domain" description="Multidrug resistance protein MdtA-like barrel-sandwich hybrid" evidence="5">
    <location>
        <begin position="66"/>
        <end position="202"/>
    </location>
</feature>
<dbReference type="InterPro" id="IPR058627">
    <property type="entry name" value="MdtA-like_C"/>
</dbReference>
<evidence type="ECO:0000313" key="9">
    <source>
        <dbReference type="Proteomes" id="UP000027219"/>
    </source>
</evidence>
<dbReference type="Gene3D" id="2.40.420.20">
    <property type="match status" value="1"/>
</dbReference>
<dbReference type="Pfam" id="PF25967">
    <property type="entry name" value="RND-MFP_C"/>
    <property type="match status" value="1"/>
</dbReference>
<dbReference type="InterPro" id="IPR006143">
    <property type="entry name" value="RND_pump_MFP"/>
</dbReference>